<feature type="domain" description="LD-carboxypeptidase C-terminal" evidence="9">
    <location>
        <begin position="237"/>
        <end position="351"/>
    </location>
</feature>
<evidence type="ECO:0000256" key="5">
    <source>
        <dbReference type="ARBA" id="ARBA00022825"/>
    </source>
</evidence>
<dbReference type="CDD" id="cd07025">
    <property type="entry name" value="Peptidase_S66"/>
    <property type="match status" value="1"/>
</dbReference>
<evidence type="ECO:0000259" key="9">
    <source>
        <dbReference type="Pfam" id="PF17676"/>
    </source>
</evidence>
<organism evidence="10 11">
    <name type="scientific">Thermocrispum agreste</name>
    <dbReference type="NCBI Taxonomy" id="37925"/>
    <lineage>
        <taxon>Bacteria</taxon>
        <taxon>Bacillati</taxon>
        <taxon>Actinomycetota</taxon>
        <taxon>Actinomycetes</taxon>
        <taxon>Pseudonocardiales</taxon>
        <taxon>Pseudonocardiaceae</taxon>
        <taxon>Thermocrispum</taxon>
    </lineage>
</organism>
<gene>
    <name evidence="10" type="ORF">DIU77_006545</name>
</gene>
<dbReference type="Proteomes" id="UP000249324">
    <property type="component" value="Unassembled WGS sequence"/>
</dbReference>
<sequence>MARPDVGTLNRRALLGASAAAAAMTVAATGTAAASEQARGTEVAGMAPLPGRLERLRRGQTVRPPKLRPGDTVRVVSPAGSPDPRLVERGIEILESWGLKVELGKHVFDKYGYLAGKDEDRLADLNAALADPKVRGVFASRGGYGCQRIADRIDLRAVRRDPKVLVGFSDLTCLQAMLWQSARLATVHGPMVSWNDGRTGPESIESLRRAVMTTEPIVLERDPAESTAAVMVPGKARGVLLGGNLTLVTTSIGARDQLDLRGAIFFFEDVGEANYRIDRMLTQLRRSGALSRVAGVVIGQITDSSHGSGEWDTVGVLTDRLSDLGVPVLGGLKLGHGDGQLTVPLGSMATMDAAAGTLTVEPAVSDG</sequence>
<dbReference type="InterPro" id="IPR027461">
    <property type="entry name" value="Carboxypeptidase_A_C_sf"/>
</dbReference>
<accession>A0ABD6FCY4</accession>
<dbReference type="GO" id="GO:0008236">
    <property type="term" value="F:serine-type peptidase activity"/>
    <property type="evidence" value="ECO:0007669"/>
    <property type="project" value="UniProtKB-KW"/>
</dbReference>
<dbReference type="Gene3D" id="3.40.50.10740">
    <property type="entry name" value="Class I glutamine amidotransferase-like"/>
    <property type="match status" value="1"/>
</dbReference>
<dbReference type="InterPro" id="IPR003507">
    <property type="entry name" value="S66_fam"/>
</dbReference>
<proteinExistence type="inferred from homology"/>
<dbReference type="InterPro" id="IPR006311">
    <property type="entry name" value="TAT_signal"/>
</dbReference>
<feature type="chain" id="PRO_5044785484" evidence="7">
    <location>
        <begin position="35"/>
        <end position="367"/>
    </location>
</feature>
<dbReference type="InterPro" id="IPR029062">
    <property type="entry name" value="Class_I_gatase-like"/>
</dbReference>
<dbReference type="Pfam" id="PF02016">
    <property type="entry name" value="Peptidase_S66"/>
    <property type="match status" value="1"/>
</dbReference>
<dbReference type="AlphaFoldDB" id="A0ABD6FCY4"/>
<dbReference type="Pfam" id="PF17676">
    <property type="entry name" value="Peptidase_S66C"/>
    <property type="match status" value="1"/>
</dbReference>
<comment type="caution">
    <text evidence="10">The sequence shown here is derived from an EMBL/GenBank/DDBJ whole genome shotgun (WGS) entry which is preliminary data.</text>
</comment>
<dbReference type="PANTHER" id="PTHR30237">
    <property type="entry name" value="MURAMOYLTETRAPEPTIDE CARBOXYPEPTIDASE"/>
    <property type="match status" value="1"/>
</dbReference>
<feature type="domain" description="LD-carboxypeptidase N-terminal" evidence="8">
    <location>
        <begin position="73"/>
        <end position="189"/>
    </location>
</feature>
<evidence type="ECO:0000256" key="6">
    <source>
        <dbReference type="PIRSR" id="PIRSR028757-1"/>
    </source>
</evidence>
<dbReference type="InterPro" id="IPR040921">
    <property type="entry name" value="Peptidase_S66C"/>
</dbReference>
<dbReference type="Gene3D" id="3.50.30.60">
    <property type="entry name" value="LD-carboxypeptidase A C-terminal domain-like"/>
    <property type="match status" value="1"/>
</dbReference>
<comment type="similarity">
    <text evidence="1">Belongs to the peptidase S66 family.</text>
</comment>
<dbReference type="PIRSF" id="PIRSF028757">
    <property type="entry name" value="LD-carboxypeptidase"/>
    <property type="match status" value="1"/>
</dbReference>
<feature type="signal peptide" evidence="7">
    <location>
        <begin position="1"/>
        <end position="34"/>
    </location>
</feature>
<dbReference type="SUPFAM" id="SSF141986">
    <property type="entry name" value="LD-carboxypeptidase A C-terminal domain-like"/>
    <property type="match status" value="1"/>
</dbReference>
<dbReference type="InterPro" id="IPR027478">
    <property type="entry name" value="LdcA_N"/>
</dbReference>
<keyword evidence="3" id="KW-0645">Protease</keyword>
<evidence type="ECO:0000256" key="3">
    <source>
        <dbReference type="ARBA" id="ARBA00022670"/>
    </source>
</evidence>
<evidence type="ECO:0000313" key="11">
    <source>
        <dbReference type="Proteomes" id="UP000249324"/>
    </source>
</evidence>
<dbReference type="GO" id="GO:0004180">
    <property type="term" value="F:carboxypeptidase activity"/>
    <property type="evidence" value="ECO:0007669"/>
    <property type="project" value="UniProtKB-KW"/>
</dbReference>
<keyword evidence="2" id="KW-0121">Carboxypeptidase</keyword>
<evidence type="ECO:0000259" key="8">
    <source>
        <dbReference type="Pfam" id="PF02016"/>
    </source>
</evidence>
<dbReference type="PROSITE" id="PS51318">
    <property type="entry name" value="TAT"/>
    <property type="match status" value="1"/>
</dbReference>
<feature type="active site" description="Charge relay system" evidence="6">
    <location>
        <position position="336"/>
    </location>
</feature>
<protein>
    <submittedName>
        <fullName evidence="10">LD-carboxypeptidase</fullName>
    </submittedName>
</protein>
<dbReference type="SUPFAM" id="SSF52317">
    <property type="entry name" value="Class I glutamine amidotransferase-like"/>
    <property type="match status" value="1"/>
</dbReference>
<name>A0ABD6FCY4_9PSEU</name>
<dbReference type="EMBL" id="QGUI02000057">
    <property type="protein sequence ID" value="MFO7191887.1"/>
    <property type="molecule type" value="Genomic_DNA"/>
</dbReference>
<keyword evidence="5" id="KW-0720">Serine protease</keyword>
<dbReference type="PANTHER" id="PTHR30237:SF2">
    <property type="entry name" value="MUREIN TETRAPEPTIDE CARBOXYPEPTIDASE"/>
    <property type="match status" value="1"/>
</dbReference>
<keyword evidence="7" id="KW-0732">Signal</keyword>
<evidence type="ECO:0000256" key="4">
    <source>
        <dbReference type="ARBA" id="ARBA00022801"/>
    </source>
</evidence>
<dbReference type="InterPro" id="IPR040449">
    <property type="entry name" value="Peptidase_S66_N"/>
</dbReference>
<feature type="active site" description="Charge relay system" evidence="6">
    <location>
        <position position="268"/>
    </location>
</feature>
<evidence type="ECO:0000256" key="2">
    <source>
        <dbReference type="ARBA" id="ARBA00022645"/>
    </source>
</evidence>
<evidence type="ECO:0000313" key="10">
    <source>
        <dbReference type="EMBL" id="MFO7191887.1"/>
    </source>
</evidence>
<keyword evidence="4" id="KW-0378">Hydrolase</keyword>
<evidence type="ECO:0000256" key="7">
    <source>
        <dbReference type="SAM" id="SignalP"/>
    </source>
</evidence>
<feature type="active site" description="Nucleophile" evidence="6">
    <location>
        <position position="169"/>
    </location>
</feature>
<evidence type="ECO:0000256" key="1">
    <source>
        <dbReference type="ARBA" id="ARBA00010233"/>
    </source>
</evidence>
<dbReference type="GO" id="GO:0006508">
    <property type="term" value="P:proteolysis"/>
    <property type="evidence" value="ECO:0007669"/>
    <property type="project" value="UniProtKB-KW"/>
</dbReference>
<reference evidence="10 11" key="1">
    <citation type="journal article" date="2021" name="BMC Genomics">
        <title>Genome-resolved metagenome and metatranscriptome analyses of thermophilic composting reveal key bacterial players and their metabolic interactions.</title>
        <authorList>
            <person name="Braga L.P.P."/>
            <person name="Pereira R.V."/>
            <person name="Martins L.F."/>
            <person name="Moura L.M.S."/>
            <person name="Sanchez F.B."/>
            <person name="Patane J.S.L."/>
            <person name="da Silva A.M."/>
            <person name="Setubal J.C."/>
        </authorList>
    </citation>
    <scope>NUCLEOTIDE SEQUENCE [LARGE SCALE GENOMIC DNA]</scope>
    <source>
        <strain evidence="10">ZC4RG45</strain>
    </source>
</reference>